<protein>
    <recommendedName>
        <fullName evidence="3">HTH cro/C1-type domain-containing protein</fullName>
    </recommendedName>
</protein>
<name>A0ABQ6HXJ8_9MICO</name>
<proteinExistence type="predicted"/>
<dbReference type="EMBL" id="BSUK01000001">
    <property type="protein sequence ID" value="GMA23245.1"/>
    <property type="molecule type" value="Genomic_DNA"/>
</dbReference>
<dbReference type="Proteomes" id="UP001157091">
    <property type="component" value="Unassembled WGS sequence"/>
</dbReference>
<evidence type="ECO:0008006" key="3">
    <source>
        <dbReference type="Google" id="ProtNLM"/>
    </source>
</evidence>
<dbReference type="CDD" id="cd00093">
    <property type="entry name" value="HTH_XRE"/>
    <property type="match status" value="1"/>
</dbReference>
<evidence type="ECO:0000313" key="2">
    <source>
        <dbReference type="Proteomes" id="UP001157091"/>
    </source>
</evidence>
<sequence length="153" mass="17000">MTMLRFRNIDATPDDPVEDWGFEGLLTAVERGSLPHWRRIVSSVRRDPFGKVAAELEEVLGVAEREGVVDSLRRNLDRARAGERGAVAERVRRAVVRSDLTAAAFARTIGTSPSRLSTYMSGQVTPSAALLTKMERTADDLALESYVRSVRER</sequence>
<accession>A0ABQ6HXJ8</accession>
<gene>
    <name evidence="1" type="ORF">GCM10025864_10040</name>
</gene>
<evidence type="ECO:0000313" key="1">
    <source>
        <dbReference type="EMBL" id="GMA23245.1"/>
    </source>
</evidence>
<dbReference type="InterPro" id="IPR010982">
    <property type="entry name" value="Lambda_DNA-bd_dom_sf"/>
</dbReference>
<dbReference type="Pfam" id="PF13560">
    <property type="entry name" value="HTH_31"/>
    <property type="match status" value="1"/>
</dbReference>
<reference evidence="2" key="1">
    <citation type="journal article" date="2019" name="Int. J. Syst. Evol. Microbiol.">
        <title>The Global Catalogue of Microorganisms (GCM) 10K type strain sequencing project: providing services to taxonomists for standard genome sequencing and annotation.</title>
        <authorList>
            <consortium name="The Broad Institute Genomics Platform"/>
            <consortium name="The Broad Institute Genome Sequencing Center for Infectious Disease"/>
            <person name="Wu L."/>
            <person name="Ma J."/>
        </authorList>
    </citation>
    <scope>NUCLEOTIDE SEQUENCE [LARGE SCALE GENOMIC DNA]</scope>
    <source>
        <strain evidence="2">NBRC 106348</strain>
    </source>
</reference>
<dbReference type="RefSeq" id="WP_284292310.1">
    <property type="nucleotide sequence ID" value="NZ_BSUK01000001.1"/>
</dbReference>
<comment type="caution">
    <text evidence="1">The sequence shown here is derived from an EMBL/GenBank/DDBJ whole genome shotgun (WGS) entry which is preliminary data.</text>
</comment>
<dbReference type="Gene3D" id="1.10.260.40">
    <property type="entry name" value="lambda repressor-like DNA-binding domains"/>
    <property type="match status" value="1"/>
</dbReference>
<organism evidence="1 2">
    <name type="scientific">Luteimicrobium album</name>
    <dbReference type="NCBI Taxonomy" id="1054550"/>
    <lineage>
        <taxon>Bacteria</taxon>
        <taxon>Bacillati</taxon>
        <taxon>Actinomycetota</taxon>
        <taxon>Actinomycetes</taxon>
        <taxon>Micrococcales</taxon>
        <taxon>Luteimicrobium</taxon>
    </lineage>
</organism>
<dbReference type="SUPFAM" id="SSF47413">
    <property type="entry name" value="lambda repressor-like DNA-binding domains"/>
    <property type="match status" value="1"/>
</dbReference>
<dbReference type="InterPro" id="IPR001387">
    <property type="entry name" value="Cro/C1-type_HTH"/>
</dbReference>
<keyword evidence="2" id="KW-1185">Reference proteome</keyword>